<dbReference type="InterPro" id="IPR011453">
    <property type="entry name" value="DUF1559"/>
</dbReference>
<organism evidence="2 3">
    <name type="scientific">Botrimarina colliarenosi</name>
    <dbReference type="NCBI Taxonomy" id="2528001"/>
    <lineage>
        <taxon>Bacteria</taxon>
        <taxon>Pseudomonadati</taxon>
        <taxon>Planctomycetota</taxon>
        <taxon>Planctomycetia</taxon>
        <taxon>Pirellulales</taxon>
        <taxon>Lacipirellulaceae</taxon>
        <taxon>Botrimarina</taxon>
    </lineage>
</organism>
<sequence>MTPRYASRHRSTRLTGFTLVELLVVVAIIGVLVALLLPAVQSAREAARRTQCVNNQKQIVLAAMNYESAEGRLPPSGLVGIFSKTYAEEPYEAVDQRYGQMTSWAVLLLPYLGETPLSDRFDLGKSVLEQAGDPQAVSLASLTCPSDAATGRFFSDEELTAGKQFAKGNYAVYTSPHHTDAQLVYPGAFLARPLSLRRITDGLGKTLGVSEVRTHPRTSDERGAWALAWTGASLLALDMHHAKTIAGGWTQEYYLDVSLAHKAQMPNFVDPQAFTAEGAGQIIGDTTVRCPPLRGDEWMTLVRDGMPCHPWIGLESPVTFGTVGLGGYQSAAPRSLHPGGVNGAFLDGRVEFISDDIDPVVMALSIDIRDNTLAEAINRSTASR</sequence>
<keyword evidence="3" id="KW-1185">Reference proteome</keyword>
<evidence type="ECO:0000313" key="3">
    <source>
        <dbReference type="Proteomes" id="UP000317421"/>
    </source>
</evidence>
<dbReference type="Pfam" id="PF07596">
    <property type="entry name" value="SBP_bac_10"/>
    <property type="match status" value="1"/>
</dbReference>
<dbReference type="EMBL" id="SJPR01000001">
    <property type="protein sequence ID" value="TWU00664.1"/>
    <property type="molecule type" value="Genomic_DNA"/>
</dbReference>
<dbReference type="NCBIfam" id="TIGR02532">
    <property type="entry name" value="IV_pilin_GFxxxE"/>
    <property type="match status" value="1"/>
</dbReference>
<dbReference type="PANTHER" id="PTHR30093">
    <property type="entry name" value="GENERAL SECRETION PATHWAY PROTEIN G"/>
    <property type="match status" value="1"/>
</dbReference>
<evidence type="ECO:0000259" key="1">
    <source>
        <dbReference type="Pfam" id="PF07596"/>
    </source>
</evidence>
<dbReference type="PANTHER" id="PTHR30093:SF2">
    <property type="entry name" value="TYPE II SECRETION SYSTEM PROTEIN H"/>
    <property type="match status" value="1"/>
</dbReference>
<proteinExistence type="predicted"/>
<gene>
    <name evidence="2" type="ORF">Pla108_16160</name>
</gene>
<dbReference type="Proteomes" id="UP000317421">
    <property type="component" value="Unassembled WGS sequence"/>
</dbReference>
<feature type="domain" description="DUF1559" evidence="1">
    <location>
        <begin position="41"/>
        <end position="359"/>
    </location>
</feature>
<dbReference type="NCBIfam" id="TIGR04294">
    <property type="entry name" value="pre_pil_HX9DG"/>
    <property type="match status" value="1"/>
</dbReference>
<dbReference type="InterPro" id="IPR027558">
    <property type="entry name" value="Pre_pil_HX9DG_C"/>
</dbReference>
<dbReference type="InterPro" id="IPR012902">
    <property type="entry name" value="N_methyl_site"/>
</dbReference>
<dbReference type="PROSITE" id="PS00409">
    <property type="entry name" value="PROKAR_NTER_METHYL"/>
    <property type="match status" value="1"/>
</dbReference>
<dbReference type="Gene3D" id="3.30.700.10">
    <property type="entry name" value="Glycoprotein, Type 4 Pilin"/>
    <property type="match status" value="1"/>
</dbReference>
<dbReference type="InterPro" id="IPR045584">
    <property type="entry name" value="Pilin-like"/>
</dbReference>
<dbReference type="Pfam" id="PF07963">
    <property type="entry name" value="N_methyl"/>
    <property type="match status" value="1"/>
</dbReference>
<name>A0A5C6ARA4_9BACT</name>
<evidence type="ECO:0000313" key="2">
    <source>
        <dbReference type="EMBL" id="TWU00664.1"/>
    </source>
</evidence>
<comment type="caution">
    <text evidence="2">The sequence shown here is derived from an EMBL/GenBank/DDBJ whole genome shotgun (WGS) entry which is preliminary data.</text>
</comment>
<dbReference type="SUPFAM" id="SSF54523">
    <property type="entry name" value="Pili subunits"/>
    <property type="match status" value="1"/>
</dbReference>
<dbReference type="AlphaFoldDB" id="A0A5C6ARA4"/>
<accession>A0A5C6ARA4</accession>
<dbReference type="RefSeq" id="WP_146444311.1">
    <property type="nucleotide sequence ID" value="NZ_SJPR01000001.1"/>
</dbReference>
<reference evidence="2 3" key="1">
    <citation type="submission" date="2019-02" db="EMBL/GenBank/DDBJ databases">
        <title>Deep-cultivation of Planctomycetes and their phenomic and genomic characterization uncovers novel biology.</title>
        <authorList>
            <person name="Wiegand S."/>
            <person name="Jogler M."/>
            <person name="Boedeker C."/>
            <person name="Pinto D."/>
            <person name="Vollmers J."/>
            <person name="Rivas-Marin E."/>
            <person name="Kohn T."/>
            <person name="Peeters S.H."/>
            <person name="Heuer A."/>
            <person name="Rast P."/>
            <person name="Oberbeckmann S."/>
            <person name="Bunk B."/>
            <person name="Jeske O."/>
            <person name="Meyerdierks A."/>
            <person name="Storesund J.E."/>
            <person name="Kallscheuer N."/>
            <person name="Luecker S."/>
            <person name="Lage O.M."/>
            <person name="Pohl T."/>
            <person name="Merkel B.J."/>
            <person name="Hornburger P."/>
            <person name="Mueller R.-W."/>
            <person name="Bruemmer F."/>
            <person name="Labrenz M."/>
            <person name="Spormann A.M."/>
            <person name="Op Den Camp H."/>
            <person name="Overmann J."/>
            <person name="Amann R."/>
            <person name="Jetten M.S.M."/>
            <person name="Mascher T."/>
            <person name="Medema M.H."/>
            <person name="Devos D.P."/>
            <person name="Kaster A.-K."/>
            <person name="Ovreas L."/>
            <person name="Rohde M."/>
            <person name="Galperin M.Y."/>
            <person name="Jogler C."/>
        </authorList>
    </citation>
    <scope>NUCLEOTIDE SEQUENCE [LARGE SCALE GENOMIC DNA]</scope>
    <source>
        <strain evidence="2 3">Pla108</strain>
    </source>
</reference>
<dbReference type="OrthoDB" id="251754at2"/>
<protein>
    <recommendedName>
        <fullName evidence="1">DUF1559 domain-containing protein</fullName>
    </recommendedName>
</protein>